<name>A0ABU1LZ62_9BURK</name>
<keyword evidence="3" id="KW-1185">Reference proteome</keyword>
<evidence type="ECO:0000313" key="3">
    <source>
        <dbReference type="Proteomes" id="UP001264340"/>
    </source>
</evidence>
<dbReference type="Pfam" id="PF13679">
    <property type="entry name" value="Methyltransf_32"/>
    <property type="match status" value="1"/>
</dbReference>
<dbReference type="PANTHER" id="PTHR13369:SF3">
    <property type="entry name" value="METHYLTRANSFERASE DOMAIN-CONTAINING PROTEIN"/>
    <property type="match status" value="1"/>
</dbReference>
<protein>
    <recommendedName>
        <fullName evidence="1">Methyltransferase domain-containing protein</fullName>
    </recommendedName>
</protein>
<accession>A0ABU1LZ62</accession>
<dbReference type="InterPro" id="IPR025714">
    <property type="entry name" value="Methyltranfer_dom"/>
</dbReference>
<feature type="domain" description="Methyltransferase" evidence="1">
    <location>
        <begin position="90"/>
        <end position="234"/>
    </location>
</feature>
<evidence type="ECO:0000313" key="2">
    <source>
        <dbReference type="EMBL" id="MDR6412048.1"/>
    </source>
</evidence>
<dbReference type="PANTHER" id="PTHR13369">
    <property type="match status" value="1"/>
</dbReference>
<organism evidence="2 3">
    <name type="scientific">Paraburkholderia terricola</name>
    <dbReference type="NCBI Taxonomy" id="169427"/>
    <lineage>
        <taxon>Bacteria</taxon>
        <taxon>Pseudomonadati</taxon>
        <taxon>Pseudomonadota</taxon>
        <taxon>Betaproteobacteria</taxon>
        <taxon>Burkholderiales</taxon>
        <taxon>Burkholderiaceae</taxon>
        <taxon>Paraburkholderia</taxon>
    </lineage>
</organism>
<reference evidence="2 3" key="1">
    <citation type="submission" date="2023-07" db="EMBL/GenBank/DDBJ databases">
        <title>Sorghum-associated microbial communities from plants grown in Nebraska, USA.</title>
        <authorList>
            <person name="Schachtman D."/>
        </authorList>
    </citation>
    <scope>NUCLEOTIDE SEQUENCE [LARGE SCALE GENOMIC DNA]</scope>
    <source>
        <strain evidence="2 3">DS1316</strain>
    </source>
</reference>
<gene>
    <name evidence="2" type="ORF">J2804_005482</name>
</gene>
<proteinExistence type="predicted"/>
<dbReference type="Proteomes" id="UP001264340">
    <property type="component" value="Unassembled WGS sequence"/>
</dbReference>
<dbReference type="InterPro" id="IPR029063">
    <property type="entry name" value="SAM-dependent_MTases_sf"/>
</dbReference>
<evidence type="ECO:0000259" key="1">
    <source>
        <dbReference type="Pfam" id="PF13679"/>
    </source>
</evidence>
<dbReference type="SUPFAM" id="SSF53335">
    <property type="entry name" value="S-adenosyl-L-methionine-dependent methyltransferases"/>
    <property type="match status" value="1"/>
</dbReference>
<comment type="caution">
    <text evidence="2">The sequence shown here is derived from an EMBL/GenBank/DDBJ whole genome shotgun (WGS) entry which is preliminary data.</text>
</comment>
<sequence>MRAVRAENIPDRRPFSHDSPGSFGERAALWVNCQQLFPFSVTCRTFALQSAAVSTMSSKTHEIRPNQSVELLKELHILTRDGKMNQDSRRKLKQVYHLFQFIEPLLKDLKDKQGALTLVDHGAGKSYLGFILYDLFFKEFQGAAGGASHIYGIETREELVAKSEELAARLGFTGMSFLNLSVADSITSERLPAEIDIVTALHACNTATDDAIRFALEKHAKYIVVVPCCQAEVAGVLRQNKGKSLANALTEIWRHPLHTREFGSQITNVLRCLQLEAHGYQVSVTELVGWEHSMKNELIIAQYKDLPRRRPAERLNEVMETLGIGELKERFFVSA</sequence>
<dbReference type="EMBL" id="JAVDRP010000015">
    <property type="protein sequence ID" value="MDR6412048.1"/>
    <property type="molecule type" value="Genomic_DNA"/>
</dbReference>